<accession>A0A8X6YR85</accession>
<dbReference type="GO" id="GO:0003676">
    <property type="term" value="F:nucleic acid binding"/>
    <property type="evidence" value="ECO:0007669"/>
    <property type="project" value="InterPro"/>
</dbReference>
<proteinExistence type="predicted"/>
<dbReference type="Proteomes" id="UP000886998">
    <property type="component" value="Unassembled WGS sequence"/>
</dbReference>
<dbReference type="Gene3D" id="3.30.420.10">
    <property type="entry name" value="Ribonuclease H-like superfamily/Ribonuclease H"/>
    <property type="match status" value="1"/>
</dbReference>
<sequence length="84" mass="9911">MLLPQPDLAPSVLHLFRPLNEILRGRRFFSDMDVPDAVQKRLQDQLKIYYQKGIRKLVACWTKCFTHGMDHIEKYCICCTPIFV</sequence>
<name>A0A8X6YR85_9ARAC</name>
<dbReference type="OrthoDB" id="10065579at2759"/>
<evidence type="ECO:0000313" key="1">
    <source>
        <dbReference type="EMBL" id="GFY75571.1"/>
    </source>
</evidence>
<protein>
    <submittedName>
        <fullName evidence="1">Uncharacterized protein</fullName>
    </submittedName>
</protein>
<dbReference type="AlphaFoldDB" id="A0A8X6YR85"/>
<dbReference type="InterPro" id="IPR036397">
    <property type="entry name" value="RNaseH_sf"/>
</dbReference>
<evidence type="ECO:0000313" key="2">
    <source>
        <dbReference type="Proteomes" id="UP000886998"/>
    </source>
</evidence>
<reference evidence="1" key="1">
    <citation type="submission" date="2020-08" db="EMBL/GenBank/DDBJ databases">
        <title>Multicomponent nature underlies the extraordinary mechanical properties of spider dragline silk.</title>
        <authorList>
            <person name="Kono N."/>
            <person name="Nakamura H."/>
            <person name="Mori M."/>
            <person name="Yoshida Y."/>
            <person name="Ohtoshi R."/>
            <person name="Malay A.D."/>
            <person name="Moran D.A.P."/>
            <person name="Tomita M."/>
            <person name="Numata K."/>
            <person name="Arakawa K."/>
        </authorList>
    </citation>
    <scope>NUCLEOTIDE SEQUENCE</scope>
</reference>
<keyword evidence="2" id="KW-1185">Reference proteome</keyword>
<organism evidence="1 2">
    <name type="scientific">Trichonephila inaurata madagascariensis</name>
    <dbReference type="NCBI Taxonomy" id="2747483"/>
    <lineage>
        <taxon>Eukaryota</taxon>
        <taxon>Metazoa</taxon>
        <taxon>Ecdysozoa</taxon>
        <taxon>Arthropoda</taxon>
        <taxon>Chelicerata</taxon>
        <taxon>Arachnida</taxon>
        <taxon>Araneae</taxon>
        <taxon>Araneomorphae</taxon>
        <taxon>Entelegynae</taxon>
        <taxon>Araneoidea</taxon>
        <taxon>Nephilidae</taxon>
        <taxon>Trichonephila</taxon>
        <taxon>Trichonephila inaurata</taxon>
    </lineage>
</organism>
<dbReference type="EMBL" id="BMAV01021484">
    <property type="protein sequence ID" value="GFY75571.1"/>
    <property type="molecule type" value="Genomic_DNA"/>
</dbReference>
<comment type="caution">
    <text evidence="1">The sequence shown here is derived from an EMBL/GenBank/DDBJ whole genome shotgun (WGS) entry which is preliminary data.</text>
</comment>
<gene>
    <name evidence="1" type="ORF">TNIN_90221</name>
</gene>